<accession>A0A820RWD7</accession>
<evidence type="ECO:0000313" key="1">
    <source>
        <dbReference type="EMBL" id="CAF4446016.1"/>
    </source>
</evidence>
<organism evidence="1 2">
    <name type="scientific">Adineta steineri</name>
    <dbReference type="NCBI Taxonomy" id="433720"/>
    <lineage>
        <taxon>Eukaryota</taxon>
        <taxon>Metazoa</taxon>
        <taxon>Spiralia</taxon>
        <taxon>Gnathifera</taxon>
        <taxon>Rotifera</taxon>
        <taxon>Eurotatoria</taxon>
        <taxon>Bdelloidea</taxon>
        <taxon>Adinetida</taxon>
        <taxon>Adinetidae</taxon>
        <taxon>Adineta</taxon>
    </lineage>
</organism>
<proteinExistence type="predicted"/>
<name>A0A820RWD7_9BILA</name>
<comment type="caution">
    <text evidence="1">The sequence shown here is derived from an EMBL/GenBank/DDBJ whole genome shotgun (WGS) entry which is preliminary data.</text>
</comment>
<sequence length="117" mass="12630">LVGSVIQVNISSVNIIADFATINDLIDKITNSSNTITNNPIVRLLSSGNQNVVGQMIISLSQEFNQMNNENFDKAISNGISAVNISVSLLGSQRLQQISIPLNESALINYNIELNSL</sequence>
<reference evidence="1" key="1">
    <citation type="submission" date="2021-02" db="EMBL/GenBank/DDBJ databases">
        <authorList>
            <person name="Nowell W R."/>
        </authorList>
    </citation>
    <scope>NUCLEOTIDE SEQUENCE</scope>
</reference>
<dbReference type="AlphaFoldDB" id="A0A820RWD7"/>
<protein>
    <submittedName>
        <fullName evidence="1">Uncharacterized protein</fullName>
    </submittedName>
</protein>
<feature type="non-terminal residue" evidence="1">
    <location>
        <position position="1"/>
    </location>
</feature>
<evidence type="ECO:0000313" key="2">
    <source>
        <dbReference type="Proteomes" id="UP000663881"/>
    </source>
</evidence>
<gene>
    <name evidence="1" type="ORF">OKA104_LOCUS53896</name>
</gene>
<feature type="non-terminal residue" evidence="1">
    <location>
        <position position="117"/>
    </location>
</feature>
<dbReference type="EMBL" id="CAJOAY010034570">
    <property type="protein sequence ID" value="CAF4446016.1"/>
    <property type="molecule type" value="Genomic_DNA"/>
</dbReference>
<dbReference type="Proteomes" id="UP000663881">
    <property type="component" value="Unassembled WGS sequence"/>
</dbReference>